<evidence type="ECO:0008006" key="3">
    <source>
        <dbReference type="Google" id="ProtNLM"/>
    </source>
</evidence>
<dbReference type="EMBL" id="JRYO01000173">
    <property type="protein sequence ID" value="KHE91819.1"/>
    <property type="molecule type" value="Genomic_DNA"/>
</dbReference>
<organism evidence="1 2">
    <name type="scientific">Candidatus Scalindua brodae</name>
    <dbReference type="NCBI Taxonomy" id="237368"/>
    <lineage>
        <taxon>Bacteria</taxon>
        <taxon>Pseudomonadati</taxon>
        <taxon>Planctomycetota</taxon>
        <taxon>Candidatus Brocadiia</taxon>
        <taxon>Candidatus Brocadiales</taxon>
        <taxon>Candidatus Scalinduaceae</taxon>
        <taxon>Candidatus Scalindua</taxon>
    </lineage>
</organism>
<evidence type="ECO:0000313" key="1">
    <source>
        <dbReference type="EMBL" id="KHE91819.1"/>
    </source>
</evidence>
<proteinExistence type="predicted"/>
<dbReference type="AlphaFoldDB" id="A0A0B0EGX0"/>
<dbReference type="InterPro" id="IPR010980">
    <property type="entry name" value="Cyt_c/b562"/>
</dbReference>
<protein>
    <recommendedName>
        <fullName evidence="3">Cytochrome c</fullName>
    </recommendedName>
</protein>
<dbReference type="GO" id="GO:0005506">
    <property type="term" value="F:iron ion binding"/>
    <property type="evidence" value="ECO:0007669"/>
    <property type="project" value="InterPro"/>
</dbReference>
<gene>
    <name evidence="1" type="ORF">SCABRO_02425</name>
</gene>
<accession>A0A0B0EGX0</accession>
<dbReference type="PROSITE" id="PS51009">
    <property type="entry name" value="CYTCII"/>
    <property type="match status" value="1"/>
</dbReference>
<dbReference type="eggNOG" id="ENOG502ZU8U">
    <property type="taxonomic scope" value="Bacteria"/>
</dbReference>
<evidence type="ECO:0000313" key="2">
    <source>
        <dbReference type="Proteomes" id="UP000030652"/>
    </source>
</evidence>
<dbReference type="PROSITE" id="PS51257">
    <property type="entry name" value="PROKAR_LIPOPROTEIN"/>
    <property type="match status" value="1"/>
</dbReference>
<reference evidence="1 2" key="1">
    <citation type="submission" date="2014-10" db="EMBL/GenBank/DDBJ databases">
        <title>Draft genome of anammox bacterium scalindua brodae, obtained using differential coverage binning of sequence data from two enrichment reactors.</title>
        <authorList>
            <person name="Speth D.R."/>
            <person name="Russ L."/>
            <person name="Kartal B."/>
            <person name="Op den Camp H.J."/>
            <person name="Dutilh B.E."/>
            <person name="Jetten M.S."/>
        </authorList>
    </citation>
    <scope>NUCLEOTIDE SEQUENCE [LARGE SCALE GENOMIC DNA]</scope>
    <source>
        <strain evidence="1">RU1</strain>
    </source>
</reference>
<dbReference type="GO" id="GO:0020037">
    <property type="term" value="F:heme binding"/>
    <property type="evidence" value="ECO:0007669"/>
    <property type="project" value="InterPro"/>
</dbReference>
<dbReference type="Gene3D" id="1.20.120.10">
    <property type="entry name" value="Cytochrome c/b562"/>
    <property type="match status" value="1"/>
</dbReference>
<dbReference type="SUPFAM" id="SSF47175">
    <property type="entry name" value="Cytochromes"/>
    <property type="match status" value="1"/>
</dbReference>
<dbReference type="GO" id="GO:0022900">
    <property type="term" value="P:electron transport chain"/>
    <property type="evidence" value="ECO:0007669"/>
    <property type="project" value="InterPro"/>
</dbReference>
<dbReference type="InterPro" id="IPR002321">
    <property type="entry name" value="Cyt_c_II"/>
</dbReference>
<dbReference type="GO" id="GO:0009055">
    <property type="term" value="F:electron transfer activity"/>
    <property type="evidence" value="ECO:0007669"/>
    <property type="project" value="InterPro"/>
</dbReference>
<dbReference type="Proteomes" id="UP000030652">
    <property type="component" value="Unassembled WGS sequence"/>
</dbReference>
<sequence>MREFRGSKSVKMRCKQSLWILSVIAIMFFTFSCGKSDKTAQEEIEVLDGNVAAQDENIELRYENRTIFRMHMQDLDIFEDALIDSVYRQDWEGIKKSAMDLKNASAVVFTGKGKDDLPKEFVLMDTMFHYQALALVEAAESKEMVKLNIEYEKLRDTCDRCHEKYK</sequence>
<name>A0A0B0EGX0_9BACT</name>
<comment type="caution">
    <text evidence="1">The sequence shown here is derived from an EMBL/GenBank/DDBJ whole genome shotgun (WGS) entry which is preliminary data.</text>
</comment>